<feature type="transmembrane region" description="Helical" evidence="1">
    <location>
        <begin position="173"/>
        <end position="197"/>
    </location>
</feature>
<reference evidence="2 3" key="1">
    <citation type="submission" date="2011-08" db="EMBL/GenBank/DDBJ databases">
        <title>The Genome Sequence of Plasmodium vivax Brazil I.</title>
        <authorList>
            <consortium name="The Broad Institute Genome Sequencing Platform"/>
            <consortium name="The Broad Institute Genome Sequencing Center for Infectious Disease"/>
            <person name="Neafsey D."/>
            <person name="Carlton J."/>
            <person name="Barnwell J."/>
            <person name="Collins W."/>
            <person name="Escalante A."/>
            <person name="Mullikin J."/>
            <person name="Saul A."/>
            <person name="Guigo R."/>
            <person name="Camara F."/>
            <person name="Young S.K."/>
            <person name="Zeng Q."/>
            <person name="Gargeya S."/>
            <person name="Fitzgerald M."/>
            <person name="Haas B."/>
            <person name="Abouelleil A."/>
            <person name="Alvarado L."/>
            <person name="Arachchi H.M."/>
            <person name="Berlin A."/>
            <person name="Brown A."/>
            <person name="Chapman S.B."/>
            <person name="Chen Z."/>
            <person name="Dunbar C."/>
            <person name="Freedman E."/>
            <person name="Gearin G."/>
            <person name="Gellesch M."/>
            <person name="Goldberg J."/>
            <person name="Griggs A."/>
            <person name="Gujja S."/>
            <person name="Heiman D."/>
            <person name="Howarth C."/>
            <person name="Larson L."/>
            <person name="Lui A."/>
            <person name="MacDonald P.J.P."/>
            <person name="Montmayeur A."/>
            <person name="Murphy C."/>
            <person name="Neiman D."/>
            <person name="Pearson M."/>
            <person name="Priest M."/>
            <person name="Roberts A."/>
            <person name="Saif S."/>
            <person name="Shea T."/>
            <person name="Shenoy N."/>
            <person name="Sisk P."/>
            <person name="Stolte C."/>
            <person name="Sykes S."/>
            <person name="Wortman J."/>
            <person name="Nusbaum C."/>
            <person name="Birren B."/>
        </authorList>
    </citation>
    <scope>NUCLEOTIDE SEQUENCE [LARGE SCALE GENOMIC DNA]</scope>
    <source>
        <strain evidence="2 3">Brazil I</strain>
    </source>
</reference>
<accession>A0A0J9VB09</accession>
<dbReference type="Proteomes" id="UP000053327">
    <property type="component" value="Unassembled WGS sequence"/>
</dbReference>
<organism evidence="2 3">
    <name type="scientific">Plasmodium vivax (strain Brazil I)</name>
    <dbReference type="NCBI Taxonomy" id="1033975"/>
    <lineage>
        <taxon>Eukaryota</taxon>
        <taxon>Sar</taxon>
        <taxon>Alveolata</taxon>
        <taxon>Apicomplexa</taxon>
        <taxon>Aconoidasida</taxon>
        <taxon>Haemosporida</taxon>
        <taxon>Plasmodiidae</taxon>
        <taxon>Plasmodium</taxon>
        <taxon>Plasmodium (Plasmodium)</taxon>
    </lineage>
</organism>
<evidence type="ECO:0000313" key="2">
    <source>
        <dbReference type="EMBL" id="KMZ83293.1"/>
    </source>
</evidence>
<keyword evidence="1" id="KW-1133">Transmembrane helix</keyword>
<keyword evidence="1" id="KW-0812">Transmembrane</keyword>
<dbReference type="AlphaFoldDB" id="A0A0J9VB09"/>
<evidence type="ECO:0000313" key="3">
    <source>
        <dbReference type="Proteomes" id="UP000053327"/>
    </source>
</evidence>
<proteinExistence type="predicted"/>
<dbReference type="InterPro" id="IPR022139">
    <property type="entry name" value="Fam-L/Fam-M-like_plasmodium"/>
</dbReference>
<feature type="transmembrane region" description="Helical" evidence="1">
    <location>
        <begin position="217"/>
        <end position="242"/>
    </location>
</feature>
<evidence type="ECO:0000256" key="1">
    <source>
        <dbReference type="SAM" id="Phobius"/>
    </source>
</evidence>
<dbReference type="EMBL" id="KQ234942">
    <property type="protein sequence ID" value="KMZ83293.1"/>
    <property type="molecule type" value="Genomic_DNA"/>
</dbReference>
<dbReference type="Pfam" id="PF12420">
    <property type="entry name" value="DUF3671"/>
    <property type="match status" value="1"/>
</dbReference>
<keyword evidence="1" id="KW-0472">Membrane</keyword>
<dbReference type="OrthoDB" id="389443at2759"/>
<protein>
    <recommendedName>
        <fullName evidence="4">Variable surface protein</fullName>
    </recommendedName>
</protein>
<evidence type="ECO:0008006" key="4">
    <source>
        <dbReference type="Google" id="ProtNLM"/>
    </source>
</evidence>
<name>A0A0J9VB09_PLAV1</name>
<sequence length="273" mass="33046">MIKSKKLYFKEYLYFIFFLKFLTILQLCWKDYSYSDLGNTCKYINNEHKVEGTFDFIFQRSLTEHEFQEQYDYQNMNDELLDKEANNNEEYGIYYVSPYEQLSKRASNNIGVLQRNYKNRFGKKKGLAKLDHYFEKKLFYKFDNIYKLAKKMSNDKKIKEKNIYNKYLNRFTLYYLLSLPGIIIVIFHLMGMLHINTSLCEDIAKNKHEACKLFFEYIGYVNIIILSISYIIFISVFIYGFIKIIKYERIKSIKGKMSLKEYCNFCKEVIRKK</sequence>
<gene>
    <name evidence="2" type="ORF">PVBG_06062</name>
</gene>